<dbReference type="EMBL" id="VIAR01000002">
    <property type="protein sequence ID" value="TQD40277.1"/>
    <property type="molecule type" value="Genomic_DNA"/>
</dbReference>
<dbReference type="GO" id="GO:0016020">
    <property type="term" value="C:membrane"/>
    <property type="evidence" value="ECO:0007669"/>
    <property type="project" value="UniProtKB-SubCell"/>
</dbReference>
<keyword evidence="3 5" id="KW-1133">Transmembrane helix</keyword>
<proteinExistence type="predicted"/>
<keyword evidence="7" id="KW-1185">Reference proteome</keyword>
<evidence type="ECO:0000256" key="2">
    <source>
        <dbReference type="ARBA" id="ARBA00022692"/>
    </source>
</evidence>
<comment type="caution">
    <text evidence="6">The sequence shown here is derived from an EMBL/GenBank/DDBJ whole genome shotgun (WGS) entry which is preliminary data.</text>
</comment>
<accession>A0A507ZTM0</accession>
<evidence type="ECO:0000256" key="5">
    <source>
        <dbReference type="SAM" id="Phobius"/>
    </source>
</evidence>
<feature type="transmembrane region" description="Helical" evidence="5">
    <location>
        <begin position="70"/>
        <end position="86"/>
    </location>
</feature>
<evidence type="ECO:0008006" key="8">
    <source>
        <dbReference type="Google" id="ProtNLM"/>
    </source>
</evidence>
<dbReference type="AlphaFoldDB" id="A0A507ZTM0"/>
<dbReference type="Pfam" id="PF13564">
    <property type="entry name" value="DoxX_2"/>
    <property type="match status" value="1"/>
</dbReference>
<evidence type="ECO:0000313" key="6">
    <source>
        <dbReference type="EMBL" id="TQD40277.1"/>
    </source>
</evidence>
<evidence type="ECO:0000256" key="4">
    <source>
        <dbReference type="ARBA" id="ARBA00023136"/>
    </source>
</evidence>
<evidence type="ECO:0000256" key="3">
    <source>
        <dbReference type="ARBA" id="ARBA00022989"/>
    </source>
</evidence>
<feature type="transmembrane region" description="Helical" evidence="5">
    <location>
        <begin position="16"/>
        <end position="35"/>
    </location>
</feature>
<evidence type="ECO:0000256" key="1">
    <source>
        <dbReference type="ARBA" id="ARBA00004141"/>
    </source>
</evidence>
<keyword evidence="4 5" id="KW-0472">Membrane</keyword>
<dbReference type="RefSeq" id="WP_141420807.1">
    <property type="nucleotide sequence ID" value="NZ_VIAR01000002.1"/>
</dbReference>
<protein>
    <recommendedName>
        <fullName evidence="8">DoxX-like family protein</fullName>
    </recommendedName>
</protein>
<evidence type="ECO:0000313" key="7">
    <source>
        <dbReference type="Proteomes" id="UP000317169"/>
    </source>
</evidence>
<sequence length="88" mass="9878">MKNEHERYNLANQRKLVGVLQILGALGVIISFFFSQPLLCLSSAGLELLMLAGFVVRLKIKDSFLQSLPSFFYAVLSFYVCYAALIDL</sequence>
<keyword evidence="2 5" id="KW-0812">Transmembrane</keyword>
<name>A0A507ZTM0_9FLAO</name>
<reference evidence="6 7" key="1">
    <citation type="submission" date="2019-06" db="EMBL/GenBank/DDBJ databases">
        <title>Flavibacter putida gen. nov., sp. nov., a novel marine bacterium of the family Flavobacteriaceae isolated from coastal seawater.</title>
        <authorList>
            <person name="Feng X."/>
        </authorList>
    </citation>
    <scope>NUCLEOTIDE SEQUENCE [LARGE SCALE GENOMIC DNA]</scope>
    <source>
        <strain evidence="6 7">PLHSN227</strain>
    </source>
</reference>
<dbReference type="OrthoDB" id="799482at2"/>
<organism evidence="6 7">
    <name type="scientific">Haloflavibacter putidus</name>
    <dbReference type="NCBI Taxonomy" id="2576776"/>
    <lineage>
        <taxon>Bacteria</taxon>
        <taxon>Pseudomonadati</taxon>
        <taxon>Bacteroidota</taxon>
        <taxon>Flavobacteriia</taxon>
        <taxon>Flavobacteriales</taxon>
        <taxon>Flavobacteriaceae</taxon>
        <taxon>Haloflavibacter</taxon>
    </lineage>
</organism>
<dbReference type="Proteomes" id="UP000317169">
    <property type="component" value="Unassembled WGS sequence"/>
</dbReference>
<gene>
    <name evidence="6" type="ORF">FKR84_03500</name>
</gene>
<comment type="subcellular location">
    <subcellularLocation>
        <location evidence="1">Membrane</location>
        <topology evidence="1">Multi-pass membrane protein</topology>
    </subcellularLocation>
</comment>
<dbReference type="InterPro" id="IPR032808">
    <property type="entry name" value="DoxX"/>
</dbReference>